<sequence>MSPKDKQSPDDLLSPLAHPQLNSSMTRSTQTPSNRKSVIIGLYGIPGCGKTYLLKQLEQTLGKGEFAFYDDTRTIASIFPEVLGTFEIMEEQQSHWQRSIATIVKECDESGKVGIVASSYMFCAEDEEDQDPRHTQNDLDIYSQIIYLDTPAETIVKRVMADTERSRPRTSVNHLQGWQEDEKIELRNLCRQRRILFSSMPYDHALKDWIIKLLQVYRYDSEEENLSCAERRVDDIVAPYQKQVTTMLVLDADRTLASQDTGLLFWKLLSKSKALCDGERTLEKMFDSPLEYSYLGFRQAILIYEEIANDQEYDEFCQEVASMVTLHPEFVSLLQLVEEQEYISAVVVTSGLRRIWEKVLAREGFSKSLSVIGGGRIADGFVVTAKVKGALTARLRKTHGMYVWAFGDSPLDVDMLHEADQGIVVVGEEWDRSPDMDEALKIAIGVKDGLQARQVLLPNTAKPRLPSVLPIVKITDPEFIKALLGDKYIPSGLKVLCASDKNPRAVQLLATPMRHAAIADPELRRTHRRIGHYLAIEYMSNVIGLEPSPVEQVRGYQTSNFRLFHEEQTTILALMPGGTSMAMGITEAFPLATFLQTGDPNDVTSHHLDGQLTLVLVDAVINTGKSIIQFVQHIRKLNATIRIMIVVDVVQAQCVHGGSLEQAFADQSGLHLIALRTSETTDTGKAPALNRPGKTA</sequence>
<dbReference type="Gene3D" id="3.40.50.1000">
    <property type="entry name" value="HAD superfamily/HAD-like"/>
    <property type="match status" value="1"/>
</dbReference>
<dbReference type="InterPro" id="IPR000836">
    <property type="entry name" value="PRTase_dom"/>
</dbReference>
<dbReference type="AlphaFoldDB" id="A0A8H3FKR3"/>
<dbReference type="GO" id="GO:0036424">
    <property type="term" value="F:L-phosphoserine phosphatase activity"/>
    <property type="evidence" value="ECO:0007669"/>
    <property type="project" value="TreeGrafter"/>
</dbReference>
<protein>
    <recommendedName>
        <fullName evidence="2">Phosphoribosyltransferase domain-containing protein</fullName>
    </recommendedName>
</protein>
<feature type="compositionally biased region" description="Polar residues" evidence="1">
    <location>
        <begin position="20"/>
        <end position="33"/>
    </location>
</feature>
<dbReference type="SUPFAM" id="SSF52540">
    <property type="entry name" value="P-loop containing nucleoside triphosphate hydrolases"/>
    <property type="match status" value="1"/>
</dbReference>
<dbReference type="Pfam" id="PF12710">
    <property type="entry name" value="HAD"/>
    <property type="match status" value="1"/>
</dbReference>
<name>A0A8H3FKR3_9LECA</name>
<dbReference type="CDD" id="cd06223">
    <property type="entry name" value="PRTases_typeI"/>
    <property type="match status" value="1"/>
</dbReference>
<dbReference type="InterPro" id="IPR036412">
    <property type="entry name" value="HAD-like_sf"/>
</dbReference>
<dbReference type="OrthoDB" id="5416609at2759"/>
<dbReference type="Gene3D" id="3.40.50.2020">
    <property type="match status" value="1"/>
</dbReference>
<keyword evidence="4" id="KW-1185">Reference proteome</keyword>
<evidence type="ECO:0000313" key="3">
    <source>
        <dbReference type="EMBL" id="CAF9923683.1"/>
    </source>
</evidence>
<dbReference type="Gene3D" id="3.40.50.300">
    <property type="entry name" value="P-loop containing nucleotide triphosphate hydrolases"/>
    <property type="match status" value="1"/>
</dbReference>
<feature type="region of interest" description="Disordered" evidence="1">
    <location>
        <begin position="1"/>
        <end position="33"/>
    </location>
</feature>
<dbReference type="Pfam" id="PF14681">
    <property type="entry name" value="UPRTase"/>
    <property type="match status" value="1"/>
</dbReference>
<accession>A0A8H3FKR3</accession>
<dbReference type="GO" id="GO:0006564">
    <property type="term" value="P:L-serine biosynthetic process"/>
    <property type="evidence" value="ECO:0007669"/>
    <property type="project" value="TreeGrafter"/>
</dbReference>
<dbReference type="Proteomes" id="UP000664521">
    <property type="component" value="Unassembled WGS sequence"/>
</dbReference>
<reference evidence="3" key="1">
    <citation type="submission" date="2021-03" db="EMBL/GenBank/DDBJ databases">
        <authorList>
            <person name="Tagirdzhanova G."/>
        </authorList>
    </citation>
    <scope>NUCLEOTIDE SEQUENCE</scope>
</reference>
<dbReference type="SUPFAM" id="SSF53271">
    <property type="entry name" value="PRTase-like"/>
    <property type="match status" value="1"/>
</dbReference>
<dbReference type="PANTHER" id="PTHR43344:SF20">
    <property type="entry name" value="URACIL PHOSPHORIBOSYLTRANSFERASE"/>
    <property type="match status" value="1"/>
</dbReference>
<gene>
    <name evidence="3" type="ORF">HETSPECPRED_005392</name>
</gene>
<dbReference type="GO" id="GO:0000287">
    <property type="term" value="F:magnesium ion binding"/>
    <property type="evidence" value="ECO:0007669"/>
    <property type="project" value="TreeGrafter"/>
</dbReference>
<dbReference type="EMBL" id="CAJPDS010000034">
    <property type="protein sequence ID" value="CAF9923683.1"/>
    <property type="molecule type" value="Genomic_DNA"/>
</dbReference>
<dbReference type="InterPro" id="IPR029057">
    <property type="entry name" value="PRTase-like"/>
</dbReference>
<evidence type="ECO:0000313" key="4">
    <source>
        <dbReference type="Proteomes" id="UP000664521"/>
    </source>
</evidence>
<dbReference type="InterPro" id="IPR050582">
    <property type="entry name" value="HAD-like_SerB"/>
</dbReference>
<proteinExistence type="predicted"/>
<dbReference type="SUPFAM" id="SSF56784">
    <property type="entry name" value="HAD-like"/>
    <property type="match status" value="1"/>
</dbReference>
<organism evidence="3 4">
    <name type="scientific">Heterodermia speciosa</name>
    <dbReference type="NCBI Taxonomy" id="116794"/>
    <lineage>
        <taxon>Eukaryota</taxon>
        <taxon>Fungi</taxon>
        <taxon>Dikarya</taxon>
        <taxon>Ascomycota</taxon>
        <taxon>Pezizomycotina</taxon>
        <taxon>Lecanoromycetes</taxon>
        <taxon>OSLEUM clade</taxon>
        <taxon>Lecanoromycetidae</taxon>
        <taxon>Caliciales</taxon>
        <taxon>Physciaceae</taxon>
        <taxon>Heterodermia</taxon>
    </lineage>
</organism>
<feature type="domain" description="Phosphoribosyltransferase" evidence="2">
    <location>
        <begin position="504"/>
        <end position="654"/>
    </location>
</feature>
<dbReference type="Pfam" id="PF13207">
    <property type="entry name" value="AAA_17"/>
    <property type="match status" value="1"/>
</dbReference>
<dbReference type="PANTHER" id="PTHR43344">
    <property type="entry name" value="PHOSPHOSERINE PHOSPHATASE"/>
    <property type="match status" value="1"/>
</dbReference>
<dbReference type="InterPro" id="IPR023214">
    <property type="entry name" value="HAD_sf"/>
</dbReference>
<dbReference type="GO" id="GO:0005737">
    <property type="term" value="C:cytoplasm"/>
    <property type="evidence" value="ECO:0007669"/>
    <property type="project" value="TreeGrafter"/>
</dbReference>
<evidence type="ECO:0000259" key="2">
    <source>
        <dbReference type="Pfam" id="PF14681"/>
    </source>
</evidence>
<evidence type="ECO:0000256" key="1">
    <source>
        <dbReference type="SAM" id="MobiDB-lite"/>
    </source>
</evidence>
<dbReference type="InterPro" id="IPR027417">
    <property type="entry name" value="P-loop_NTPase"/>
</dbReference>
<comment type="caution">
    <text evidence="3">The sequence shown here is derived from an EMBL/GenBank/DDBJ whole genome shotgun (WGS) entry which is preliminary data.</text>
</comment>